<reference evidence="2 3" key="1">
    <citation type="submission" date="2014-06" db="EMBL/GenBank/DDBJ databases">
        <authorList>
            <person name="Swart Estienne"/>
        </authorList>
    </citation>
    <scope>NUCLEOTIDE SEQUENCE [LARGE SCALE GENOMIC DNA]</scope>
    <source>
        <strain evidence="2 3">130c</strain>
    </source>
</reference>
<organism evidence="2 3">
    <name type="scientific">Stylonychia lemnae</name>
    <name type="common">Ciliate</name>
    <dbReference type="NCBI Taxonomy" id="5949"/>
    <lineage>
        <taxon>Eukaryota</taxon>
        <taxon>Sar</taxon>
        <taxon>Alveolata</taxon>
        <taxon>Ciliophora</taxon>
        <taxon>Intramacronucleata</taxon>
        <taxon>Spirotrichea</taxon>
        <taxon>Stichotrichia</taxon>
        <taxon>Sporadotrichida</taxon>
        <taxon>Oxytrichidae</taxon>
        <taxon>Stylonychinae</taxon>
        <taxon>Stylonychia</taxon>
    </lineage>
</organism>
<keyword evidence="3" id="KW-1185">Reference proteome</keyword>
<protein>
    <submittedName>
        <fullName evidence="2">Uncharacterized protein</fullName>
    </submittedName>
</protein>
<dbReference type="InParanoid" id="A0A077ZVG0"/>
<gene>
    <name evidence="2" type="primary">Contig72.g89</name>
    <name evidence="2" type="ORF">STYLEM_1371</name>
</gene>
<dbReference type="Proteomes" id="UP000039865">
    <property type="component" value="Unassembled WGS sequence"/>
</dbReference>
<keyword evidence="1" id="KW-0472">Membrane</keyword>
<evidence type="ECO:0000313" key="2">
    <source>
        <dbReference type="EMBL" id="CDW72411.1"/>
    </source>
</evidence>
<evidence type="ECO:0000313" key="3">
    <source>
        <dbReference type="Proteomes" id="UP000039865"/>
    </source>
</evidence>
<sequence>MIFQSQGGDLLLDETKSKSSSKKVTIYVVLGLLTTLIASIALLYQDNSLTTSFSQPVADSSFSNANQLFAPPSWGKGEFIDYINQCLGNADSAANGQINYRDYWSTTIQSCIFNKFKNESNPHLPIAEYPTTWGKQDYIDYTWDCYGYGDYMASNKGYWQGSAWNPSVSDCLSQYGPTNTDQQNQLRNLYQIQADVLIKVCVMVHNPKTSFMKSEVSSSKYYTQWQLYESNCFLIASVNNFLSQSSGFQNIQLSQNNLKNAYKAFFSVGFEISTFGSNKIGISKAVDDKSDPQHVNNNIGPHYNGYDLIQLNSNSLNFFASIKNTGGKFNIGYIFIYKETPLFLVQQIISIVSIIAKQMVADTTSTSTTIQNRAIDIIKKYSSGLTRYQCIILDQAKFWRLTQSFIIEFLINIGQNANSVSVIIEPKSLPSNLDLAALTPLNSKKITIYPVFFISPVYPTSNSIHLNDRTKDTSILMLLAHELTHAIMGVDDPFDPFDLETDLNKRRRVYGKYTSNICDVIGYSIQEYYYYNKDLFPNVPKF</sequence>
<name>A0A077ZVG0_STYLE</name>
<accession>A0A077ZVG0</accession>
<feature type="transmembrane region" description="Helical" evidence="1">
    <location>
        <begin position="24"/>
        <end position="44"/>
    </location>
</feature>
<dbReference type="EMBL" id="CCKQ01001316">
    <property type="protein sequence ID" value="CDW72411.1"/>
    <property type="molecule type" value="Genomic_DNA"/>
</dbReference>
<keyword evidence="1" id="KW-0812">Transmembrane</keyword>
<evidence type="ECO:0000256" key="1">
    <source>
        <dbReference type="SAM" id="Phobius"/>
    </source>
</evidence>
<proteinExistence type="predicted"/>
<dbReference type="AlphaFoldDB" id="A0A077ZVG0"/>
<keyword evidence="1" id="KW-1133">Transmembrane helix</keyword>